<sequence length="351" mass="39476">MSSLCKKDLDFLKLIEGQGEVVSSHQVYGVMRLGHLLLVLPQDRDLAFKTLSLYQPQKKLAKLYVQVVLLVLRLGLPCLLKKFKLTIRLSSPLAEYSRNGEFGFLLGNPTRDARRMLCLYETKGQSLVSKLGIGGASRDTVSREIEVLEGIARGLNGAPEVISYYLDEELASFTVLWVEGCSPTAKDEESLIAMLQSWEVDQTPRPVGSLPFWNDLVVAIPEGAYCEFLDSVSNRLIKESIVHGDFAPWNVKCNDSGDVSVLDWEFCRAGGPAGIDAAHYMLQTSMLVRQMSPKQALKYVYEWANSTGKEYLYSAGWKDSLREWMGLYLLYSQYVLGMDREELLTCWKEIG</sequence>
<evidence type="ECO:0000313" key="2">
    <source>
        <dbReference type="Proteomes" id="UP001424741"/>
    </source>
</evidence>
<dbReference type="InterPro" id="IPR011009">
    <property type="entry name" value="Kinase-like_dom_sf"/>
</dbReference>
<reference evidence="1 2" key="1">
    <citation type="submission" date="2024-02" db="EMBL/GenBank/DDBJ databases">
        <title>Rubritalea halochordaticola NBRC 107102.</title>
        <authorList>
            <person name="Ichikawa N."/>
            <person name="Katano-Makiyama Y."/>
            <person name="Hidaka K."/>
        </authorList>
    </citation>
    <scope>NUCLEOTIDE SEQUENCE [LARGE SCALE GENOMIC DNA]</scope>
    <source>
        <strain evidence="1 2">NBRC 107102</strain>
    </source>
</reference>
<comment type="caution">
    <text evidence="1">The sequence shown here is derived from an EMBL/GenBank/DDBJ whole genome shotgun (WGS) entry which is preliminary data.</text>
</comment>
<evidence type="ECO:0000313" key="1">
    <source>
        <dbReference type="EMBL" id="GAA5496665.1"/>
    </source>
</evidence>
<dbReference type="Gene3D" id="3.90.1200.10">
    <property type="match status" value="1"/>
</dbReference>
<organism evidence="1 2">
    <name type="scientific">Rubritalea halochordaticola</name>
    <dbReference type="NCBI Taxonomy" id="714537"/>
    <lineage>
        <taxon>Bacteria</taxon>
        <taxon>Pseudomonadati</taxon>
        <taxon>Verrucomicrobiota</taxon>
        <taxon>Verrucomicrobiia</taxon>
        <taxon>Verrucomicrobiales</taxon>
        <taxon>Rubritaleaceae</taxon>
        <taxon>Rubritalea</taxon>
    </lineage>
</organism>
<dbReference type="SUPFAM" id="SSF56112">
    <property type="entry name" value="Protein kinase-like (PK-like)"/>
    <property type="match status" value="1"/>
</dbReference>
<accession>A0ABP9V223</accession>
<evidence type="ECO:0008006" key="3">
    <source>
        <dbReference type="Google" id="ProtNLM"/>
    </source>
</evidence>
<gene>
    <name evidence="1" type="ORF">Rhal01_02850</name>
</gene>
<dbReference type="EMBL" id="BAABRL010000009">
    <property type="protein sequence ID" value="GAA5496665.1"/>
    <property type="molecule type" value="Genomic_DNA"/>
</dbReference>
<name>A0ABP9V223_9BACT</name>
<keyword evidence="2" id="KW-1185">Reference proteome</keyword>
<proteinExistence type="predicted"/>
<protein>
    <recommendedName>
        <fullName evidence="3">Aminoglycoside phosphotransferase domain-containing protein</fullName>
    </recommendedName>
</protein>
<dbReference type="Proteomes" id="UP001424741">
    <property type="component" value="Unassembled WGS sequence"/>
</dbReference>